<feature type="domain" description="Sporulation initiation phosphotransferase B C-terminal" evidence="4">
    <location>
        <begin position="59"/>
        <end position="174"/>
    </location>
</feature>
<evidence type="ECO:0000256" key="2">
    <source>
        <dbReference type="ARBA" id="ARBA00022679"/>
    </source>
</evidence>
<evidence type="ECO:0000313" key="5">
    <source>
        <dbReference type="EMBL" id="GGE42740.1"/>
    </source>
</evidence>
<evidence type="ECO:0000256" key="3">
    <source>
        <dbReference type="ARBA" id="ARBA00022777"/>
    </source>
</evidence>
<dbReference type="InterPro" id="IPR039506">
    <property type="entry name" value="SPOB_a"/>
</dbReference>
<keyword evidence="2" id="KW-0808">Transferase</keyword>
<dbReference type="InterPro" id="IPR016120">
    <property type="entry name" value="Sig_transdc_His_kin_SpoOB"/>
</dbReference>
<dbReference type="Gene3D" id="3.30.565.30">
    <property type="entry name" value="Sporulation initiation phosphotransferase B (SpoOB), C-terminal domain"/>
    <property type="match status" value="1"/>
</dbReference>
<dbReference type="Pfam" id="PF14682">
    <property type="entry name" value="SPOB_ab"/>
    <property type="match status" value="1"/>
</dbReference>
<comment type="caution">
    <text evidence="5">The sequence shown here is derived from an EMBL/GenBank/DDBJ whole genome shotgun (WGS) entry which is preliminary data.</text>
</comment>
<evidence type="ECO:0000256" key="1">
    <source>
        <dbReference type="ARBA" id="ARBA00022553"/>
    </source>
</evidence>
<keyword evidence="1" id="KW-0597">Phosphoprotein</keyword>
<dbReference type="EMBL" id="BMIR01000009">
    <property type="protein sequence ID" value="GGE42740.1"/>
    <property type="molecule type" value="Genomic_DNA"/>
</dbReference>
<dbReference type="RefSeq" id="WP_188693575.1">
    <property type="nucleotide sequence ID" value="NZ_BMIR01000009.1"/>
</dbReference>
<dbReference type="Gene3D" id="1.10.287.130">
    <property type="match status" value="1"/>
</dbReference>
<reference evidence="5" key="1">
    <citation type="journal article" date="2014" name="Int. J. Syst. Evol. Microbiol.">
        <title>Complete genome sequence of Corynebacterium casei LMG S-19264T (=DSM 44701T), isolated from a smear-ripened cheese.</title>
        <authorList>
            <consortium name="US DOE Joint Genome Institute (JGI-PGF)"/>
            <person name="Walter F."/>
            <person name="Albersmeier A."/>
            <person name="Kalinowski J."/>
            <person name="Ruckert C."/>
        </authorList>
    </citation>
    <scope>NUCLEOTIDE SEQUENCE</scope>
    <source>
        <strain evidence="5">CGMCC 1.15371</strain>
    </source>
</reference>
<reference evidence="5" key="2">
    <citation type="submission" date="2020-09" db="EMBL/GenBank/DDBJ databases">
        <authorList>
            <person name="Sun Q."/>
            <person name="Zhou Y."/>
        </authorList>
    </citation>
    <scope>NUCLEOTIDE SEQUENCE</scope>
    <source>
        <strain evidence="5">CGMCC 1.15371</strain>
    </source>
</reference>
<dbReference type="Proteomes" id="UP000628775">
    <property type="component" value="Unassembled WGS sequence"/>
</dbReference>
<protein>
    <submittedName>
        <fullName evidence="5">Sporulation protein</fullName>
    </submittedName>
</protein>
<dbReference type="InterPro" id="IPR016122">
    <property type="entry name" value="SpoOB_C"/>
</dbReference>
<gene>
    <name evidence="5" type="ORF">GCM10011391_21930</name>
</gene>
<accession>A0A8J3DU68</accession>
<proteinExistence type="predicted"/>
<keyword evidence="3" id="KW-0418">Kinase</keyword>
<evidence type="ECO:0000313" key="6">
    <source>
        <dbReference type="Proteomes" id="UP000628775"/>
    </source>
</evidence>
<organism evidence="5 6">
    <name type="scientific">Pullulanibacillus camelliae</name>
    <dbReference type="NCBI Taxonomy" id="1707096"/>
    <lineage>
        <taxon>Bacteria</taxon>
        <taxon>Bacillati</taxon>
        <taxon>Bacillota</taxon>
        <taxon>Bacilli</taxon>
        <taxon>Bacillales</taxon>
        <taxon>Sporolactobacillaceae</taxon>
        <taxon>Pullulanibacillus</taxon>
    </lineage>
</organism>
<dbReference type="InterPro" id="IPR037100">
    <property type="entry name" value="Spo0B_C_sf"/>
</dbReference>
<dbReference type="SUPFAM" id="SSF55890">
    <property type="entry name" value="Sporulation response regulatory protein Spo0B"/>
    <property type="match status" value="1"/>
</dbReference>
<keyword evidence="6" id="KW-1185">Reference proteome</keyword>
<dbReference type="Pfam" id="PF14689">
    <property type="entry name" value="SPOB_a"/>
    <property type="match status" value="1"/>
</dbReference>
<dbReference type="AlphaFoldDB" id="A0A8J3DU68"/>
<dbReference type="SMART" id="SM01317">
    <property type="entry name" value="SPOB_ab"/>
    <property type="match status" value="1"/>
</dbReference>
<sequence length="179" mass="20557">MHDPDKMIDLLRAIRHDWLNELQLIKANLDLNRVERVSEIVDLLVSKAKNEAQLSNLCAPKTAAYLLTYNLNRPMVTLDVEVVGKVLDLSHADECLYTYFLNVLTYFNTKAEQQANNNVTISIDLEEHQATFTIDFAGSLTDVLESERFFMKQASYHSLDYVTKYIHKEEAILAFIITT</sequence>
<name>A0A8J3DU68_9BACL</name>
<evidence type="ECO:0000259" key="4">
    <source>
        <dbReference type="SMART" id="SM01317"/>
    </source>
</evidence>
<dbReference type="GO" id="GO:0000155">
    <property type="term" value="F:phosphorelay sensor kinase activity"/>
    <property type="evidence" value="ECO:0007669"/>
    <property type="project" value="InterPro"/>
</dbReference>